<feature type="domain" description="Gamma-glutamylcyclotransferase AIG2-like" evidence="1">
    <location>
        <begin position="197"/>
        <end position="285"/>
    </location>
</feature>
<dbReference type="Pfam" id="PF06094">
    <property type="entry name" value="GGACT"/>
    <property type="match status" value="1"/>
</dbReference>
<dbReference type="AlphaFoldDB" id="A0A8H7TG42"/>
<organism evidence="2 3">
    <name type="scientific">Cadophora malorum</name>
    <dbReference type="NCBI Taxonomy" id="108018"/>
    <lineage>
        <taxon>Eukaryota</taxon>
        <taxon>Fungi</taxon>
        <taxon>Dikarya</taxon>
        <taxon>Ascomycota</taxon>
        <taxon>Pezizomycotina</taxon>
        <taxon>Leotiomycetes</taxon>
        <taxon>Helotiales</taxon>
        <taxon>Ploettnerulaceae</taxon>
        <taxon>Cadophora</taxon>
    </lineage>
</organism>
<evidence type="ECO:0000313" key="2">
    <source>
        <dbReference type="EMBL" id="KAG4420949.1"/>
    </source>
</evidence>
<accession>A0A8H7TG42</accession>
<gene>
    <name evidence="2" type="ORF">IFR04_005926</name>
</gene>
<comment type="caution">
    <text evidence="2">The sequence shown here is derived from an EMBL/GenBank/DDBJ whole genome shotgun (WGS) entry which is preliminary data.</text>
</comment>
<dbReference type="InterPro" id="IPR036568">
    <property type="entry name" value="GGCT-like_sf"/>
</dbReference>
<sequence length="301" mass="33400">MDLFDELENLAVSAAYEEPEEDTNNLSHATIKMWQDRFGYTYDEAATLIDITDSVANNIKTTKQLPMLSPAQACTIYLLKLDDIGPLSTAAKVQAAANLTRIPESYVGCSDNDENSVFVKVDGSAKLAIETWMSSQNHNFTPLFVSFGWAYKELSSSSLYPTLGNDTTLPQFRPQDPHLLDHVPSFGQAQDQFPVWYFFHGTLASTSKICSLLALSEEPILHKASVNGGEMKTWGNGKYNALVDGSERIYGWAYQVASGEHEDALRKYETAAYEVVRCEIEAESNNLMVQGCTFRFVGAID</sequence>
<name>A0A8H7TG42_9HELO</name>
<dbReference type="Gene3D" id="3.10.490.10">
    <property type="entry name" value="Gamma-glutamyl cyclotransferase-like"/>
    <property type="match status" value="1"/>
</dbReference>
<reference evidence="2" key="1">
    <citation type="submission" date="2021-02" db="EMBL/GenBank/DDBJ databases">
        <title>Genome sequence Cadophora malorum strain M34.</title>
        <authorList>
            <person name="Stefanovic E."/>
            <person name="Vu D."/>
            <person name="Scully C."/>
            <person name="Dijksterhuis J."/>
            <person name="Roader J."/>
            <person name="Houbraken J."/>
        </authorList>
    </citation>
    <scope>NUCLEOTIDE SEQUENCE</scope>
    <source>
        <strain evidence="2">M34</strain>
    </source>
</reference>
<dbReference type="OrthoDB" id="3262926at2759"/>
<evidence type="ECO:0000313" key="3">
    <source>
        <dbReference type="Proteomes" id="UP000664132"/>
    </source>
</evidence>
<protein>
    <recommendedName>
        <fullName evidence="1">Gamma-glutamylcyclotransferase AIG2-like domain-containing protein</fullName>
    </recommendedName>
</protein>
<dbReference type="EMBL" id="JAFJYH010000074">
    <property type="protein sequence ID" value="KAG4420949.1"/>
    <property type="molecule type" value="Genomic_DNA"/>
</dbReference>
<dbReference type="InterPro" id="IPR009288">
    <property type="entry name" value="AIG2-like_dom"/>
</dbReference>
<evidence type="ECO:0000259" key="1">
    <source>
        <dbReference type="Pfam" id="PF06094"/>
    </source>
</evidence>
<dbReference type="SUPFAM" id="SSF110857">
    <property type="entry name" value="Gamma-glutamyl cyclotransferase-like"/>
    <property type="match status" value="1"/>
</dbReference>
<proteinExistence type="predicted"/>
<keyword evidence="3" id="KW-1185">Reference proteome</keyword>
<dbReference type="Proteomes" id="UP000664132">
    <property type="component" value="Unassembled WGS sequence"/>
</dbReference>